<comment type="caution">
    <text evidence="5">The sequence shown here is derived from an EMBL/GenBank/DDBJ whole genome shotgun (WGS) entry which is preliminary data.</text>
</comment>
<evidence type="ECO:0000256" key="1">
    <source>
        <dbReference type="ARBA" id="ARBA00023015"/>
    </source>
</evidence>
<dbReference type="SMART" id="SM00345">
    <property type="entry name" value="HTH_GNTR"/>
    <property type="match status" value="1"/>
</dbReference>
<keyword evidence="2" id="KW-0238">DNA-binding</keyword>
<dbReference type="GO" id="GO:0003700">
    <property type="term" value="F:DNA-binding transcription factor activity"/>
    <property type="evidence" value="ECO:0007669"/>
    <property type="project" value="InterPro"/>
</dbReference>
<evidence type="ECO:0000313" key="5">
    <source>
        <dbReference type="EMBL" id="HJE20369.1"/>
    </source>
</evidence>
<keyword evidence="3" id="KW-0804">Transcription</keyword>
<evidence type="ECO:0000259" key="4">
    <source>
        <dbReference type="PROSITE" id="PS50949"/>
    </source>
</evidence>
<dbReference type="InterPro" id="IPR036390">
    <property type="entry name" value="WH_DNA-bd_sf"/>
</dbReference>
<dbReference type="InterPro" id="IPR000524">
    <property type="entry name" value="Tscrpt_reg_HTH_GntR"/>
</dbReference>
<feature type="domain" description="HTH gntR-type" evidence="4">
    <location>
        <begin position="10"/>
        <end position="78"/>
    </location>
</feature>
<proteinExistence type="predicted"/>
<reference evidence="5" key="1">
    <citation type="journal article" date="2021" name="PeerJ">
        <title>Extensive microbial diversity within the chicken gut microbiome revealed by metagenomics and culture.</title>
        <authorList>
            <person name="Gilroy R."/>
            <person name="Ravi A."/>
            <person name="Getino M."/>
            <person name="Pursley I."/>
            <person name="Horton D.L."/>
            <person name="Alikhan N.F."/>
            <person name="Baker D."/>
            <person name="Gharbi K."/>
            <person name="Hall N."/>
            <person name="Watson M."/>
            <person name="Adriaenssens E.M."/>
            <person name="Foster-Nyarko E."/>
            <person name="Jarju S."/>
            <person name="Secka A."/>
            <person name="Antonio M."/>
            <person name="Oren A."/>
            <person name="Chaudhuri R.R."/>
            <person name="La Ragione R."/>
            <person name="Hildebrand F."/>
            <person name="Pallen M.J."/>
        </authorList>
    </citation>
    <scope>NUCLEOTIDE SEQUENCE</scope>
    <source>
        <strain evidence="5">6019</strain>
    </source>
</reference>
<dbReference type="InterPro" id="IPR036388">
    <property type="entry name" value="WH-like_DNA-bd_sf"/>
</dbReference>
<protein>
    <submittedName>
        <fullName evidence="5">GntR family transcriptional regulator</fullName>
    </submittedName>
</protein>
<dbReference type="SUPFAM" id="SSF46785">
    <property type="entry name" value="Winged helix' DNA-binding domain"/>
    <property type="match status" value="1"/>
</dbReference>
<dbReference type="EMBL" id="DYYI01000093">
    <property type="protein sequence ID" value="HJE20369.1"/>
    <property type="molecule type" value="Genomic_DNA"/>
</dbReference>
<dbReference type="PANTHER" id="PTHR38445">
    <property type="entry name" value="HTH-TYPE TRANSCRIPTIONAL REPRESSOR YTRA"/>
    <property type="match status" value="1"/>
</dbReference>
<dbReference type="PROSITE" id="PS50949">
    <property type="entry name" value="HTH_GNTR"/>
    <property type="match status" value="1"/>
</dbReference>
<sequence length="134" mass="15292">MIQIDMKSRTPIYEQLINRIKLLMAQDVLQPGDQLPSVRVLAGELTVNPNTIQKAYRALESEGYVYSLPGKGSFVNDMKETINNDKIAQLRTELLRIFTELSLLNVSKEELIEWMDDVDNLNPKESGDTDENHN</sequence>
<evidence type="ECO:0000313" key="6">
    <source>
        <dbReference type="Proteomes" id="UP000763505"/>
    </source>
</evidence>
<dbReference type="Gene3D" id="1.10.10.10">
    <property type="entry name" value="Winged helix-like DNA-binding domain superfamily/Winged helix DNA-binding domain"/>
    <property type="match status" value="1"/>
</dbReference>
<dbReference type="CDD" id="cd07377">
    <property type="entry name" value="WHTH_GntR"/>
    <property type="match status" value="1"/>
</dbReference>
<gene>
    <name evidence="5" type="ORF">K8V35_08455</name>
</gene>
<accession>A0A921JD95</accession>
<dbReference type="PANTHER" id="PTHR38445:SF9">
    <property type="entry name" value="HTH-TYPE TRANSCRIPTIONAL REPRESSOR YTRA"/>
    <property type="match status" value="1"/>
</dbReference>
<name>A0A921JD95_9STAP</name>
<dbReference type="GO" id="GO:0003677">
    <property type="term" value="F:DNA binding"/>
    <property type="evidence" value="ECO:0007669"/>
    <property type="project" value="UniProtKB-KW"/>
</dbReference>
<dbReference type="Proteomes" id="UP000763505">
    <property type="component" value="Unassembled WGS sequence"/>
</dbReference>
<dbReference type="AlphaFoldDB" id="A0A921JD95"/>
<evidence type="ECO:0000256" key="2">
    <source>
        <dbReference type="ARBA" id="ARBA00023125"/>
    </source>
</evidence>
<organism evidence="5 6">
    <name type="scientific">Aliicoccus persicus</name>
    <dbReference type="NCBI Taxonomy" id="930138"/>
    <lineage>
        <taxon>Bacteria</taxon>
        <taxon>Bacillati</taxon>
        <taxon>Bacillota</taxon>
        <taxon>Bacilli</taxon>
        <taxon>Bacillales</taxon>
        <taxon>Staphylococcaceae</taxon>
        <taxon>Aliicoccus</taxon>
    </lineage>
</organism>
<keyword evidence="1" id="KW-0805">Transcription regulation</keyword>
<reference evidence="5" key="2">
    <citation type="submission" date="2021-09" db="EMBL/GenBank/DDBJ databases">
        <authorList>
            <person name="Gilroy R."/>
        </authorList>
    </citation>
    <scope>NUCLEOTIDE SEQUENCE</scope>
    <source>
        <strain evidence="5">6019</strain>
    </source>
</reference>
<evidence type="ECO:0000256" key="3">
    <source>
        <dbReference type="ARBA" id="ARBA00023163"/>
    </source>
</evidence>
<dbReference type="Pfam" id="PF00392">
    <property type="entry name" value="GntR"/>
    <property type="match status" value="1"/>
</dbReference>